<dbReference type="InterPro" id="IPR021139">
    <property type="entry name" value="NYN"/>
</dbReference>
<feature type="compositionally biased region" description="Polar residues" evidence="1">
    <location>
        <begin position="206"/>
        <end position="219"/>
    </location>
</feature>
<feature type="region of interest" description="Disordered" evidence="1">
    <location>
        <begin position="185"/>
        <end position="269"/>
    </location>
</feature>
<feature type="domain" description="NYN" evidence="2">
    <location>
        <begin position="5"/>
        <end position="143"/>
    </location>
</feature>
<dbReference type="EMBL" id="MU151164">
    <property type="protein sequence ID" value="KAF9448348.1"/>
    <property type="molecule type" value="Genomic_DNA"/>
</dbReference>
<gene>
    <name evidence="3" type="ORF">P691DRAFT_50701</name>
</gene>
<accession>A0A9P5XC84</accession>
<dbReference type="AlphaFoldDB" id="A0A9P5XC84"/>
<feature type="compositionally biased region" description="Gly residues" evidence="1">
    <location>
        <begin position="237"/>
        <end position="248"/>
    </location>
</feature>
<evidence type="ECO:0000313" key="4">
    <source>
        <dbReference type="Proteomes" id="UP000807342"/>
    </source>
</evidence>
<organism evidence="3 4">
    <name type="scientific">Macrolepiota fuliginosa MF-IS2</name>
    <dbReference type="NCBI Taxonomy" id="1400762"/>
    <lineage>
        <taxon>Eukaryota</taxon>
        <taxon>Fungi</taxon>
        <taxon>Dikarya</taxon>
        <taxon>Basidiomycota</taxon>
        <taxon>Agaricomycotina</taxon>
        <taxon>Agaricomycetes</taxon>
        <taxon>Agaricomycetidae</taxon>
        <taxon>Agaricales</taxon>
        <taxon>Agaricineae</taxon>
        <taxon>Agaricaceae</taxon>
        <taxon>Macrolepiota</taxon>
    </lineage>
</organism>
<dbReference type="InterPro" id="IPR024768">
    <property type="entry name" value="Marf1"/>
</dbReference>
<dbReference type="GO" id="GO:1905762">
    <property type="term" value="F:CCR4-NOT complex binding"/>
    <property type="evidence" value="ECO:0007669"/>
    <property type="project" value="TreeGrafter"/>
</dbReference>
<feature type="compositionally biased region" description="Polar residues" evidence="1">
    <location>
        <begin position="297"/>
        <end position="321"/>
    </location>
</feature>
<evidence type="ECO:0000313" key="3">
    <source>
        <dbReference type="EMBL" id="KAF9448348.1"/>
    </source>
</evidence>
<dbReference type="PANTHER" id="PTHR14379">
    <property type="entry name" value="LIMKAIN B LKAP"/>
    <property type="match status" value="1"/>
</dbReference>
<dbReference type="GO" id="GO:0005777">
    <property type="term" value="C:peroxisome"/>
    <property type="evidence" value="ECO:0007669"/>
    <property type="project" value="InterPro"/>
</dbReference>
<dbReference type="GO" id="GO:0004540">
    <property type="term" value="F:RNA nuclease activity"/>
    <property type="evidence" value="ECO:0007669"/>
    <property type="project" value="InterPro"/>
</dbReference>
<protein>
    <recommendedName>
        <fullName evidence="2">NYN domain-containing protein</fullName>
    </recommendedName>
</protein>
<comment type="caution">
    <text evidence="3">The sequence shown here is derived from an EMBL/GenBank/DDBJ whole genome shotgun (WGS) entry which is preliminary data.</text>
</comment>
<evidence type="ECO:0000256" key="1">
    <source>
        <dbReference type="SAM" id="MobiDB-lite"/>
    </source>
</evidence>
<dbReference type="OrthoDB" id="3050071at2759"/>
<feature type="region of interest" description="Disordered" evidence="1">
    <location>
        <begin position="284"/>
        <end position="324"/>
    </location>
</feature>
<dbReference type="Pfam" id="PF01936">
    <property type="entry name" value="NYN"/>
    <property type="match status" value="1"/>
</dbReference>
<name>A0A9P5XC84_9AGAR</name>
<dbReference type="PANTHER" id="PTHR14379:SF3">
    <property type="entry name" value="MEIOSIS REGULATOR AND MRNA STABILITY FACTOR 1"/>
    <property type="match status" value="1"/>
</dbReference>
<dbReference type="GO" id="GO:0010468">
    <property type="term" value="P:regulation of gene expression"/>
    <property type="evidence" value="ECO:0007669"/>
    <property type="project" value="InterPro"/>
</dbReference>
<reference evidence="3" key="1">
    <citation type="submission" date="2020-11" db="EMBL/GenBank/DDBJ databases">
        <authorList>
            <consortium name="DOE Joint Genome Institute"/>
            <person name="Ahrendt S."/>
            <person name="Riley R."/>
            <person name="Andreopoulos W."/>
            <person name="Labutti K."/>
            <person name="Pangilinan J."/>
            <person name="Ruiz-Duenas F.J."/>
            <person name="Barrasa J.M."/>
            <person name="Sanchez-Garcia M."/>
            <person name="Camarero S."/>
            <person name="Miyauchi S."/>
            <person name="Serrano A."/>
            <person name="Linde D."/>
            <person name="Babiker R."/>
            <person name="Drula E."/>
            <person name="Ayuso-Fernandez I."/>
            <person name="Pacheco R."/>
            <person name="Padilla G."/>
            <person name="Ferreira P."/>
            <person name="Barriuso J."/>
            <person name="Kellner H."/>
            <person name="Castanera R."/>
            <person name="Alfaro M."/>
            <person name="Ramirez L."/>
            <person name="Pisabarro A.G."/>
            <person name="Kuo A."/>
            <person name="Tritt A."/>
            <person name="Lipzen A."/>
            <person name="He G."/>
            <person name="Yan M."/>
            <person name="Ng V."/>
            <person name="Cullen D."/>
            <person name="Martin F."/>
            <person name="Rosso M.-N."/>
            <person name="Henrissat B."/>
            <person name="Hibbett D."/>
            <person name="Martinez A.T."/>
            <person name="Grigoriev I.V."/>
        </authorList>
    </citation>
    <scope>NUCLEOTIDE SEQUENCE</scope>
    <source>
        <strain evidence="3">MF-IS2</strain>
    </source>
</reference>
<keyword evidence="4" id="KW-1185">Reference proteome</keyword>
<sequence length="408" mass="44901">MPQPRIRVFWDLDTCPPPTLQASPWEVLEDVRIFTSSFGVVTNIRAYWDKNKDHSQLTNSADPLRSAMLSKGMSLVDCSMILGYTKDTLTRTLAVDVLVSVMDEPANSDTSTNDIVMIFSGDEGVLYPISLLMFRNYTVFLVVPDDNRIPPFQATRIFKWHKDILGSKFKEPRSIRSPLNTLAGIRPSVYAPSPKPASGSAFAATPKSNTRSLPTSEPSGSRVPSVLNMRSQTPANGFGGASEGGSGHGATEPRDNATKNNGGWGMDDGWNTSRHDWEMANNDWALDSPSKTRESEVNSFGPDSTEDPWSSRQSEQGSIFETQPEVPQEVPMSVFDPILQVLRDTKKRSIGRSKLGEELSRNKSIYKVAGVKGFGEYIALAVQKEVVIAGGIGNNLYVRLHPKMKNAQ</sequence>
<proteinExistence type="predicted"/>
<dbReference type="Proteomes" id="UP000807342">
    <property type="component" value="Unassembled WGS sequence"/>
</dbReference>
<evidence type="ECO:0000259" key="2">
    <source>
        <dbReference type="Pfam" id="PF01936"/>
    </source>
</evidence>